<protein>
    <submittedName>
        <fullName evidence="1">Uncharacterized protein</fullName>
    </submittedName>
</protein>
<reference evidence="1 2" key="1">
    <citation type="submission" date="2015-04" db="EMBL/GenBank/DDBJ databases">
        <authorList>
            <consortium name="Pathogen Informatics"/>
        </authorList>
    </citation>
    <scope>NUCLEOTIDE SEQUENCE [LARGE SCALE GENOMIC DNA]</scope>
    <source>
        <strain evidence="1 2">SGS1</strain>
    </source>
</reference>
<proteinExistence type="predicted"/>
<dbReference type="OrthoDB" id="370651at2759"/>
<dbReference type="OMA" id="CCNLTEA"/>
<dbReference type="RefSeq" id="XP_028532135.1">
    <property type="nucleotide sequence ID" value="XM_028675559.1"/>
</dbReference>
<dbReference type="EMBL" id="LN835301">
    <property type="protein sequence ID" value="CRG99127.1"/>
    <property type="molecule type" value="Genomic_DNA"/>
</dbReference>
<dbReference type="AlphaFoldDB" id="A0A1J1H2Z9"/>
<accession>A0A1J1H2Z9</accession>
<gene>
    <name evidence="1" type="ORF">PRELSG_0610200</name>
</gene>
<organism evidence="1 2">
    <name type="scientific">Plasmodium relictum</name>
    <dbReference type="NCBI Taxonomy" id="85471"/>
    <lineage>
        <taxon>Eukaryota</taxon>
        <taxon>Sar</taxon>
        <taxon>Alveolata</taxon>
        <taxon>Apicomplexa</taxon>
        <taxon>Aconoidasida</taxon>
        <taxon>Haemosporida</taxon>
        <taxon>Plasmodiidae</taxon>
        <taxon>Plasmodium</taxon>
        <taxon>Plasmodium (Haemamoeba)</taxon>
    </lineage>
</organism>
<sequence>MYSTQYYSYDTIYQPYYPGYVLYEVPREKNIFCSLTEALCSGVGLIITSLASICVASTDLLIRSCDSRKNS</sequence>
<keyword evidence="2" id="KW-1185">Reference proteome</keyword>
<evidence type="ECO:0000313" key="2">
    <source>
        <dbReference type="Proteomes" id="UP000220158"/>
    </source>
</evidence>
<name>A0A1J1H2Z9_PLARL</name>
<dbReference type="VEuPathDB" id="PlasmoDB:PRELSG_0610200"/>
<dbReference type="GeneID" id="39735228"/>
<evidence type="ECO:0000313" key="1">
    <source>
        <dbReference type="EMBL" id="CRG99127.1"/>
    </source>
</evidence>
<dbReference type="Proteomes" id="UP000220158">
    <property type="component" value="Chromosome 6"/>
</dbReference>
<dbReference type="KEGG" id="prel:PRELSG_0610200"/>